<dbReference type="Proteomes" id="UP000298663">
    <property type="component" value="Unassembled WGS sequence"/>
</dbReference>
<dbReference type="EMBL" id="AZBU02000011">
    <property type="protein sequence ID" value="TKR60919.1"/>
    <property type="molecule type" value="Genomic_DNA"/>
</dbReference>
<proteinExistence type="predicted"/>
<feature type="compositionally biased region" description="Acidic residues" evidence="1">
    <location>
        <begin position="63"/>
        <end position="73"/>
    </location>
</feature>
<keyword evidence="2" id="KW-0812">Transmembrane</keyword>
<keyword evidence="4" id="KW-1185">Reference proteome</keyword>
<name>A0A4U5LXF8_STECR</name>
<reference evidence="3 4" key="2">
    <citation type="journal article" date="2019" name="G3 (Bethesda)">
        <title>Hybrid Assembly of the Genome of the Entomopathogenic Nematode Steinernema carpocapsae Identifies the X-Chromosome.</title>
        <authorList>
            <person name="Serra L."/>
            <person name="Macchietto M."/>
            <person name="Macias-Munoz A."/>
            <person name="McGill C.J."/>
            <person name="Rodriguez I.M."/>
            <person name="Rodriguez B."/>
            <person name="Murad R."/>
            <person name="Mortazavi A."/>
        </authorList>
    </citation>
    <scope>NUCLEOTIDE SEQUENCE [LARGE SCALE GENOMIC DNA]</scope>
    <source>
        <strain evidence="3 4">ALL</strain>
    </source>
</reference>
<protein>
    <submittedName>
        <fullName evidence="3">Uncharacterized protein</fullName>
    </submittedName>
</protein>
<organism evidence="3 4">
    <name type="scientific">Steinernema carpocapsae</name>
    <name type="common">Entomopathogenic nematode</name>
    <dbReference type="NCBI Taxonomy" id="34508"/>
    <lineage>
        <taxon>Eukaryota</taxon>
        <taxon>Metazoa</taxon>
        <taxon>Ecdysozoa</taxon>
        <taxon>Nematoda</taxon>
        <taxon>Chromadorea</taxon>
        <taxon>Rhabditida</taxon>
        <taxon>Tylenchina</taxon>
        <taxon>Panagrolaimomorpha</taxon>
        <taxon>Strongyloidoidea</taxon>
        <taxon>Steinernematidae</taxon>
        <taxon>Steinernema</taxon>
    </lineage>
</organism>
<evidence type="ECO:0000256" key="1">
    <source>
        <dbReference type="SAM" id="MobiDB-lite"/>
    </source>
</evidence>
<feature type="region of interest" description="Disordered" evidence="1">
    <location>
        <begin position="63"/>
        <end position="82"/>
    </location>
</feature>
<reference evidence="3 4" key="1">
    <citation type="journal article" date="2015" name="Genome Biol.">
        <title>Comparative genomics of Steinernema reveals deeply conserved gene regulatory networks.</title>
        <authorList>
            <person name="Dillman A.R."/>
            <person name="Macchietto M."/>
            <person name="Porter C.F."/>
            <person name="Rogers A."/>
            <person name="Williams B."/>
            <person name="Antoshechkin I."/>
            <person name="Lee M.M."/>
            <person name="Goodwin Z."/>
            <person name="Lu X."/>
            <person name="Lewis E.E."/>
            <person name="Goodrich-Blair H."/>
            <person name="Stock S.P."/>
            <person name="Adams B.J."/>
            <person name="Sternberg P.W."/>
            <person name="Mortazavi A."/>
        </authorList>
    </citation>
    <scope>NUCLEOTIDE SEQUENCE [LARGE SCALE GENOMIC DNA]</scope>
    <source>
        <strain evidence="3 4">ALL</strain>
    </source>
</reference>
<evidence type="ECO:0000313" key="4">
    <source>
        <dbReference type="Proteomes" id="UP000298663"/>
    </source>
</evidence>
<dbReference type="AlphaFoldDB" id="A0A4U5LXF8"/>
<sequence>MQKHFARCTLGAVDGISLCSACRRRHSPNEQVPYGMVEIEMEKEPDLSSIGGTADLDVRSEVDLEAGENVEPEDPPRRDADVDVDEADFEGPKLYLIIISVILFAICLGVFGFYCYRVLLGEPRLRRVL</sequence>
<evidence type="ECO:0000256" key="2">
    <source>
        <dbReference type="SAM" id="Phobius"/>
    </source>
</evidence>
<gene>
    <name evidence="3" type="ORF">L596_028100</name>
</gene>
<feature type="transmembrane region" description="Helical" evidence="2">
    <location>
        <begin position="94"/>
        <end position="116"/>
    </location>
</feature>
<keyword evidence="2" id="KW-0472">Membrane</keyword>
<comment type="caution">
    <text evidence="3">The sequence shown here is derived from an EMBL/GenBank/DDBJ whole genome shotgun (WGS) entry which is preliminary data.</text>
</comment>
<evidence type="ECO:0000313" key="3">
    <source>
        <dbReference type="EMBL" id="TKR60919.1"/>
    </source>
</evidence>
<accession>A0A4U5LXF8</accession>
<keyword evidence="2" id="KW-1133">Transmembrane helix</keyword>